<comment type="caution">
    <text evidence="1">The sequence shown here is derived from an EMBL/GenBank/DDBJ whole genome shotgun (WGS) entry which is preliminary data.</text>
</comment>
<organism evidence="1 2">
    <name type="scientific">Scortum barcoo</name>
    <name type="common">barcoo grunter</name>
    <dbReference type="NCBI Taxonomy" id="214431"/>
    <lineage>
        <taxon>Eukaryota</taxon>
        <taxon>Metazoa</taxon>
        <taxon>Chordata</taxon>
        <taxon>Craniata</taxon>
        <taxon>Vertebrata</taxon>
        <taxon>Euteleostomi</taxon>
        <taxon>Actinopterygii</taxon>
        <taxon>Neopterygii</taxon>
        <taxon>Teleostei</taxon>
        <taxon>Neoteleostei</taxon>
        <taxon>Acanthomorphata</taxon>
        <taxon>Eupercaria</taxon>
        <taxon>Centrarchiformes</taxon>
        <taxon>Terapontoidei</taxon>
        <taxon>Terapontidae</taxon>
        <taxon>Scortum</taxon>
    </lineage>
</organism>
<accession>A0ACB8W728</accession>
<dbReference type="Proteomes" id="UP000831701">
    <property type="component" value="Chromosome 14"/>
</dbReference>
<proteinExistence type="predicted"/>
<gene>
    <name evidence="1" type="ORF">L3Q82_012141</name>
</gene>
<reference evidence="1" key="1">
    <citation type="submission" date="2022-04" db="EMBL/GenBank/DDBJ databases">
        <title>Jade perch genome.</title>
        <authorList>
            <person name="Chao B."/>
        </authorList>
    </citation>
    <scope>NUCLEOTIDE SEQUENCE</scope>
    <source>
        <strain evidence="1">CB-2022</strain>
    </source>
</reference>
<protein>
    <submittedName>
        <fullName evidence="1">Uncharacterized protein</fullName>
    </submittedName>
</protein>
<keyword evidence="2" id="KW-1185">Reference proteome</keyword>
<sequence length="314" mass="32220">MDKILGNALGNDGIAKIAGAKAGEVVEGAVKNVMGGDKKKEQKGGAGGLNLGNLVGGGGKDNKGGFDVKDALSLVSGDKKEHLQTHLYLPENTLQTLRSHRNRRTDRPADMDKIAGMLGEKVGDMVEDAVKSALGVKDKGKDKDKKKGGISSLFGGDKKKKEEKEKGGFFSKIFDKDNDGKTEKKSGFSGLFNEQEGAGAAGGTEGETVGGGEGSGGFEVVGGGEGSGGFEVVGGGEGSGGFEVVGGGEGSGGFEAVGVTDRVWTGRTTTQTLLSEKGQQQTVPAQEAEVFWSAGTLLRTFYDSVVASAIFYLG</sequence>
<dbReference type="EMBL" id="CM041544">
    <property type="protein sequence ID" value="KAI3363539.1"/>
    <property type="molecule type" value="Genomic_DNA"/>
</dbReference>
<name>A0ACB8W728_9TELE</name>
<evidence type="ECO:0000313" key="1">
    <source>
        <dbReference type="EMBL" id="KAI3363539.1"/>
    </source>
</evidence>
<evidence type="ECO:0000313" key="2">
    <source>
        <dbReference type="Proteomes" id="UP000831701"/>
    </source>
</evidence>